<dbReference type="GO" id="GO:0032259">
    <property type="term" value="P:methylation"/>
    <property type="evidence" value="ECO:0007669"/>
    <property type="project" value="UniProtKB-KW"/>
</dbReference>
<evidence type="ECO:0000313" key="2">
    <source>
        <dbReference type="EMBL" id="PZE16414.1"/>
    </source>
</evidence>
<dbReference type="Pfam" id="PF13649">
    <property type="entry name" value="Methyltransf_25"/>
    <property type="match status" value="1"/>
</dbReference>
<dbReference type="OrthoDB" id="1143568at2"/>
<gene>
    <name evidence="2" type="ORF">DNU06_12755</name>
</gene>
<dbReference type="SUPFAM" id="SSF53335">
    <property type="entry name" value="S-adenosyl-L-methionine-dependent methyltransferases"/>
    <property type="match status" value="1"/>
</dbReference>
<dbReference type="RefSeq" id="WP_111063815.1">
    <property type="nucleotide sequence ID" value="NZ_JBHUCU010000005.1"/>
</dbReference>
<accession>A0A2W1MYF4</accession>
<dbReference type="AlphaFoldDB" id="A0A2W1MYF4"/>
<evidence type="ECO:0000313" key="3">
    <source>
        <dbReference type="Proteomes" id="UP000249248"/>
    </source>
</evidence>
<keyword evidence="3" id="KW-1185">Reference proteome</keyword>
<dbReference type="CDD" id="cd02440">
    <property type="entry name" value="AdoMet_MTases"/>
    <property type="match status" value="1"/>
</dbReference>
<keyword evidence="2" id="KW-0808">Transferase</keyword>
<dbReference type="InterPro" id="IPR029063">
    <property type="entry name" value="SAM-dependent_MTases_sf"/>
</dbReference>
<reference evidence="2 3" key="1">
    <citation type="submission" date="2018-06" db="EMBL/GenBank/DDBJ databases">
        <title>The draft genome sequence of Crocinitomix sp. SM1701.</title>
        <authorList>
            <person name="Zhang X."/>
        </authorList>
    </citation>
    <scope>NUCLEOTIDE SEQUENCE [LARGE SCALE GENOMIC DNA]</scope>
    <source>
        <strain evidence="2 3">SM1701</strain>
    </source>
</reference>
<dbReference type="InterPro" id="IPR041698">
    <property type="entry name" value="Methyltransf_25"/>
</dbReference>
<comment type="caution">
    <text evidence="2">The sequence shown here is derived from an EMBL/GenBank/DDBJ whole genome shotgun (WGS) entry which is preliminary data.</text>
</comment>
<dbReference type="Proteomes" id="UP000249248">
    <property type="component" value="Unassembled WGS sequence"/>
</dbReference>
<dbReference type="Gene3D" id="3.40.50.150">
    <property type="entry name" value="Vaccinia Virus protein VP39"/>
    <property type="match status" value="1"/>
</dbReference>
<sequence>MFDKDPIGRAIQEFEKNNILEDIIVHSDLCEDDFMSVPYLFRSYEEMPPIEKKALDLCKGKILDVGAGAGCHSKYLSQQNMDVTAIDTSAGAIEHLLASNIHAINIDFHHLKNVKFDTVLMLMNGIGIAGKLDHLNQYLTHAKSLLNQNGQIICDSTDIQYLYEDEEGGTWIDLNSHYYGEMEFQMSYKDTNSDWFNWLYVDFETLTEAANKVGLKTENLIDSENGQYLVKLTML</sequence>
<dbReference type="EMBL" id="QKSB01000008">
    <property type="protein sequence ID" value="PZE16414.1"/>
    <property type="molecule type" value="Genomic_DNA"/>
</dbReference>
<name>A0A2W1MYF4_9FLAO</name>
<dbReference type="GO" id="GO:0008168">
    <property type="term" value="F:methyltransferase activity"/>
    <property type="evidence" value="ECO:0007669"/>
    <property type="project" value="UniProtKB-KW"/>
</dbReference>
<keyword evidence="2" id="KW-0489">Methyltransferase</keyword>
<protein>
    <submittedName>
        <fullName evidence="2">SAM-dependent methyltransferase</fullName>
    </submittedName>
</protein>
<feature type="domain" description="Methyltransferase" evidence="1">
    <location>
        <begin position="62"/>
        <end position="150"/>
    </location>
</feature>
<proteinExistence type="predicted"/>
<organism evidence="2 3">
    <name type="scientific">Putridiphycobacter roseus</name>
    <dbReference type="NCBI Taxonomy" id="2219161"/>
    <lineage>
        <taxon>Bacteria</taxon>
        <taxon>Pseudomonadati</taxon>
        <taxon>Bacteroidota</taxon>
        <taxon>Flavobacteriia</taxon>
        <taxon>Flavobacteriales</taxon>
        <taxon>Crocinitomicaceae</taxon>
        <taxon>Putridiphycobacter</taxon>
    </lineage>
</organism>
<evidence type="ECO:0000259" key="1">
    <source>
        <dbReference type="Pfam" id="PF13649"/>
    </source>
</evidence>